<comment type="caution">
    <text evidence="1">The sequence shown here is derived from an EMBL/GenBank/DDBJ whole genome shotgun (WGS) entry which is preliminary data.</text>
</comment>
<accession>A0A178UBT6</accession>
<evidence type="ECO:0000313" key="1">
    <source>
        <dbReference type="EMBL" id="OAO91306.1"/>
    </source>
</evidence>
<dbReference type="Proteomes" id="UP000078284">
    <property type="component" value="Chromosome 5"/>
</dbReference>
<proteinExistence type="predicted"/>
<reference evidence="2" key="1">
    <citation type="journal article" date="2016" name="Proc. Natl. Acad. Sci. U.S.A.">
        <title>Chromosome-level assembly of Arabidopsis thaliana Ler reveals the extent of translocation and inversion polymorphisms.</title>
        <authorList>
            <person name="Zapata L."/>
            <person name="Ding J."/>
            <person name="Willing E.M."/>
            <person name="Hartwig B."/>
            <person name="Bezdan D."/>
            <person name="Jiao W.B."/>
            <person name="Patel V."/>
            <person name="Velikkakam James G."/>
            <person name="Koornneef M."/>
            <person name="Ossowski S."/>
            <person name="Schneeberger K."/>
        </authorList>
    </citation>
    <scope>NUCLEOTIDE SEQUENCE [LARGE SCALE GENOMIC DNA]</scope>
    <source>
        <strain evidence="2">cv. Landsberg erecta</strain>
    </source>
</reference>
<protein>
    <submittedName>
        <fullName evidence="1">Uncharacterized protein</fullName>
    </submittedName>
</protein>
<dbReference type="EMBL" id="LUHQ01000005">
    <property type="protein sequence ID" value="OAO91306.1"/>
    <property type="molecule type" value="Genomic_DNA"/>
</dbReference>
<organism evidence="1 2">
    <name type="scientific">Arabidopsis thaliana</name>
    <name type="common">Mouse-ear cress</name>
    <dbReference type="NCBI Taxonomy" id="3702"/>
    <lineage>
        <taxon>Eukaryota</taxon>
        <taxon>Viridiplantae</taxon>
        <taxon>Streptophyta</taxon>
        <taxon>Embryophyta</taxon>
        <taxon>Tracheophyta</taxon>
        <taxon>Spermatophyta</taxon>
        <taxon>Magnoliopsida</taxon>
        <taxon>eudicotyledons</taxon>
        <taxon>Gunneridae</taxon>
        <taxon>Pentapetalae</taxon>
        <taxon>rosids</taxon>
        <taxon>malvids</taxon>
        <taxon>Brassicales</taxon>
        <taxon>Brassicaceae</taxon>
        <taxon>Camelineae</taxon>
        <taxon>Arabidopsis</taxon>
    </lineage>
</organism>
<name>A0A178UBT6_ARATH</name>
<dbReference type="AlphaFoldDB" id="A0A178UBT6"/>
<gene>
    <name evidence="1" type="ordered locus">AXX17_At5g53380</name>
</gene>
<sequence length="47" mass="5102">MESATFVPLNRGYKVNLEIGYEMETAASSPLKTGNASPSSFVMSFKI</sequence>
<evidence type="ECO:0000313" key="2">
    <source>
        <dbReference type="Proteomes" id="UP000078284"/>
    </source>
</evidence>